<keyword evidence="6" id="KW-1185">Reference proteome</keyword>
<evidence type="ECO:0000256" key="1">
    <source>
        <dbReference type="ARBA" id="ARBA00004370"/>
    </source>
</evidence>
<dbReference type="FunFam" id="2.30.29.30:FF:000073">
    <property type="entry name" value="Pleckstrin homology domain-containing family B member 2"/>
    <property type="match status" value="1"/>
</dbReference>
<dbReference type="Pfam" id="PF00169">
    <property type="entry name" value="PH"/>
    <property type="match status" value="1"/>
</dbReference>
<evidence type="ECO:0000313" key="6">
    <source>
        <dbReference type="Proteomes" id="UP000597762"/>
    </source>
</evidence>
<evidence type="ECO:0000313" key="5">
    <source>
        <dbReference type="EMBL" id="CAE1310790.1"/>
    </source>
</evidence>
<dbReference type="SUPFAM" id="SSF50729">
    <property type="entry name" value="PH domain-like"/>
    <property type="match status" value="1"/>
</dbReference>
<sequence>MDYEIAKAGWLYRQSSILRRWKKNWFVLYKNGKMRYFESPDSTTCEENINLPTMLICIKTGKQITDSNAPPAGFSISCMLELVIRDKRLIMCAESPDDMRAWEIALEEARVLRPTRRFSDPALTTRQQEYYGMAPPPSYAQLYGQPQVVTYADNEFPGTHSVQQVHYMPYGQNVVYMQSPYRRRNYSGTDVAVGMATGALVGSMLWSPFLWWW</sequence>
<keyword evidence="2 3" id="KW-0472">Membrane</keyword>
<evidence type="ECO:0000256" key="3">
    <source>
        <dbReference type="SAM" id="Phobius"/>
    </source>
</evidence>
<dbReference type="SMART" id="SM00233">
    <property type="entry name" value="PH"/>
    <property type="match status" value="1"/>
</dbReference>
<dbReference type="Gene3D" id="2.30.29.30">
    <property type="entry name" value="Pleckstrin-homology domain (PH domain)/Phosphotyrosine-binding domain (PTB)"/>
    <property type="match status" value="1"/>
</dbReference>
<dbReference type="GO" id="GO:0016020">
    <property type="term" value="C:membrane"/>
    <property type="evidence" value="ECO:0007669"/>
    <property type="project" value="UniProtKB-SubCell"/>
</dbReference>
<name>A0A812E0W2_ACAPH</name>
<dbReference type="InterPro" id="IPR039680">
    <property type="entry name" value="PLEKHB1/2"/>
</dbReference>
<protein>
    <recommendedName>
        <fullName evidence="4">PH domain-containing protein</fullName>
    </recommendedName>
</protein>
<dbReference type="PANTHER" id="PTHR14309:SF10">
    <property type="entry name" value="PH DOMAIN-CONTAINING PROTEIN"/>
    <property type="match status" value="1"/>
</dbReference>
<dbReference type="PROSITE" id="PS50003">
    <property type="entry name" value="PH_DOMAIN"/>
    <property type="match status" value="1"/>
</dbReference>
<evidence type="ECO:0000256" key="2">
    <source>
        <dbReference type="ARBA" id="ARBA00023136"/>
    </source>
</evidence>
<dbReference type="InterPro" id="IPR011993">
    <property type="entry name" value="PH-like_dom_sf"/>
</dbReference>
<gene>
    <name evidence="5" type="ORF">SPHA_62313</name>
</gene>
<dbReference type="AlphaFoldDB" id="A0A812E0W2"/>
<comment type="caution">
    <text evidence="5">The sequence shown here is derived from an EMBL/GenBank/DDBJ whole genome shotgun (WGS) entry which is preliminary data.</text>
</comment>
<dbReference type="GO" id="GO:0045595">
    <property type="term" value="P:regulation of cell differentiation"/>
    <property type="evidence" value="ECO:0007669"/>
    <property type="project" value="TreeGrafter"/>
</dbReference>
<dbReference type="EMBL" id="CAHIKZ030004445">
    <property type="protein sequence ID" value="CAE1310790.1"/>
    <property type="molecule type" value="Genomic_DNA"/>
</dbReference>
<accession>A0A812E0W2</accession>
<dbReference type="InterPro" id="IPR001849">
    <property type="entry name" value="PH_domain"/>
</dbReference>
<dbReference type="Proteomes" id="UP000597762">
    <property type="component" value="Unassembled WGS sequence"/>
</dbReference>
<proteinExistence type="predicted"/>
<dbReference type="PANTHER" id="PTHR14309">
    <property type="entry name" value="EXPRESSED PROTEIN"/>
    <property type="match status" value="1"/>
</dbReference>
<dbReference type="OrthoDB" id="2157866at2759"/>
<feature type="transmembrane region" description="Helical" evidence="3">
    <location>
        <begin position="191"/>
        <end position="212"/>
    </location>
</feature>
<keyword evidence="3" id="KW-0812">Transmembrane</keyword>
<feature type="domain" description="PH" evidence="4">
    <location>
        <begin position="4"/>
        <end position="111"/>
    </location>
</feature>
<reference evidence="5" key="1">
    <citation type="submission" date="2021-01" db="EMBL/GenBank/DDBJ databases">
        <authorList>
            <person name="Li R."/>
            <person name="Bekaert M."/>
        </authorList>
    </citation>
    <scope>NUCLEOTIDE SEQUENCE</scope>
    <source>
        <strain evidence="5">Farmed</strain>
    </source>
</reference>
<comment type="subcellular location">
    <subcellularLocation>
        <location evidence="1">Membrane</location>
    </subcellularLocation>
</comment>
<evidence type="ECO:0000259" key="4">
    <source>
        <dbReference type="PROSITE" id="PS50003"/>
    </source>
</evidence>
<keyword evidence="3" id="KW-1133">Transmembrane helix</keyword>
<organism evidence="5 6">
    <name type="scientific">Acanthosepion pharaonis</name>
    <name type="common">Pharaoh cuttlefish</name>
    <name type="synonym">Sepia pharaonis</name>
    <dbReference type="NCBI Taxonomy" id="158019"/>
    <lineage>
        <taxon>Eukaryota</taxon>
        <taxon>Metazoa</taxon>
        <taxon>Spiralia</taxon>
        <taxon>Lophotrochozoa</taxon>
        <taxon>Mollusca</taxon>
        <taxon>Cephalopoda</taxon>
        <taxon>Coleoidea</taxon>
        <taxon>Decapodiformes</taxon>
        <taxon>Sepiida</taxon>
        <taxon>Sepiina</taxon>
        <taxon>Sepiidae</taxon>
        <taxon>Acanthosepion</taxon>
    </lineage>
</organism>